<dbReference type="InterPro" id="IPR000595">
    <property type="entry name" value="cNMP-bd_dom"/>
</dbReference>
<accession>A0A1H0MEX4</accession>
<dbReference type="InterPro" id="IPR036390">
    <property type="entry name" value="WH_DNA-bd_sf"/>
</dbReference>
<sequence length="237" mass="26468">MENNYCGERCSTRLYAQEIPIFDSLSSDELNRVVEISQDMCLKKGETLFLEGDLVSKLFIISDGIVKITKNTREGKEQIINVLTVGDFFGESNILGNTIESNVSAITVKDTQLCTISRKDLEGILYDNPSICLKLLAELSKRLVEVENLTKSLSSNDPEARIGCMLLEFADKYGKGSNGKIEIDLPLNREGMANYCGIARETLSRKLTYLEREGILEIIGTKKIVIKNVESLELLMI</sequence>
<gene>
    <name evidence="6" type="ORF">SAMN04488529_101428</name>
</gene>
<keyword evidence="3" id="KW-0804">Transcription</keyword>
<evidence type="ECO:0000313" key="7">
    <source>
        <dbReference type="Proteomes" id="UP000198597"/>
    </source>
</evidence>
<dbReference type="PRINTS" id="PR00034">
    <property type="entry name" value="HTHCRP"/>
</dbReference>
<dbReference type="InterPro" id="IPR014710">
    <property type="entry name" value="RmlC-like_jellyroll"/>
</dbReference>
<dbReference type="STRING" id="94869.SAMN04488529_101428"/>
<dbReference type="SUPFAM" id="SSF51206">
    <property type="entry name" value="cAMP-binding domain-like"/>
    <property type="match status" value="1"/>
</dbReference>
<dbReference type="Gene3D" id="1.10.10.10">
    <property type="entry name" value="Winged helix-like DNA-binding domain superfamily/Winged helix DNA-binding domain"/>
    <property type="match status" value="1"/>
</dbReference>
<evidence type="ECO:0000256" key="1">
    <source>
        <dbReference type="ARBA" id="ARBA00023015"/>
    </source>
</evidence>
<dbReference type="OrthoDB" id="9798104at2"/>
<dbReference type="InterPro" id="IPR012318">
    <property type="entry name" value="HTH_CRP"/>
</dbReference>
<dbReference type="Pfam" id="PF00027">
    <property type="entry name" value="cNMP_binding"/>
    <property type="match status" value="1"/>
</dbReference>
<name>A0A1H0MEX4_9CLOT</name>
<feature type="domain" description="Cyclic nucleotide-binding" evidence="4">
    <location>
        <begin position="21"/>
        <end position="142"/>
    </location>
</feature>
<dbReference type="SMART" id="SM00100">
    <property type="entry name" value="cNMP"/>
    <property type="match status" value="1"/>
</dbReference>
<keyword evidence="2" id="KW-0238">DNA-binding</keyword>
<dbReference type="Gene3D" id="2.60.120.10">
    <property type="entry name" value="Jelly Rolls"/>
    <property type="match status" value="1"/>
</dbReference>
<dbReference type="GO" id="GO:0003677">
    <property type="term" value="F:DNA binding"/>
    <property type="evidence" value="ECO:0007669"/>
    <property type="project" value="UniProtKB-KW"/>
</dbReference>
<dbReference type="EMBL" id="FNJM01000001">
    <property type="protein sequence ID" value="SDO78796.1"/>
    <property type="molecule type" value="Genomic_DNA"/>
</dbReference>
<dbReference type="GO" id="GO:0005829">
    <property type="term" value="C:cytosol"/>
    <property type="evidence" value="ECO:0007669"/>
    <property type="project" value="TreeGrafter"/>
</dbReference>
<dbReference type="Pfam" id="PF13545">
    <property type="entry name" value="HTH_Crp_2"/>
    <property type="match status" value="1"/>
</dbReference>
<organism evidence="6 7">
    <name type="scientific">Clostridium gasigenes</name>
    <dbReference type="NCBI Taxonomy" id="94869"/>
    <lineage>
        <taxon>Bacteria</taxon>
        <taxon>Bacillati</taxon>
        <taxon>Bacillota</taxon>
        <taxon>Clostridia</taxon>
        <taxon>Eubacteriales</taxon>
        <taxon>Clostridiaceae</taxon>
        <taxon>Clostridium</taxon>
    </lineage>
</organism>
<feature type="domain" description="HTH crp-type" evidence="5">
    <location>
        <begin position="156"/>
        <end position="230"/>
    </location>
</feature>
<dbReference type="PANTHER" id="PTHR24567:SF28">
    <property type="entry name" value="LISTERIOLYSIN REGULATORY PROTEIN"/>
    <property type="match status" value="1"/>
</dbReference>
<evidence type="ECO:0000256" key="2">
    <source>
        <dbReference type="ARBA" id="ARBA00023125"/>
    </source>
</evidence>
<evidence type="ECO:0000259" key="4">
    <source>
        <dbReference type="PROSITE" id="PS50042"/>
    </source>
</evidence>
<dbReference type="SMART" id="SM00419">
    <property type="entry name" value="HTH_CRP"/>
    <property type="match status" value="1"/>
</dbReference>
<dbReference type="RefSeq" id="WP_089965300.1">
    <property type="nucleotide sequence ID" value="NZ_FNJM01000001.1"/>
</dbReference>
<keyword evidence="7" id="KW-1185">Reference proteome</keyword>
<evidence type="ECO:0000313" key="6">
    <source>
        <dbReference type="EMBL" id="SDO78796.1"/>
    </source>
</evidence>
<dbReference type="PROSITE" id="PS51063">
    <property type="entry name" value="HTH_CRP_2"/>
    <property type="match status" value="1"/>
</dbReference>
<dbReference type="AlphaFoldDB" id="A0A1H0MEX4"/>
<protein>
    <submittedName>
        <fullName evidence="6">CRP/FNR family transcriptional regulator, anaerobic regulatory protein</fullName>
    </submittedName>
</protein>
<dbReference type="CDD" id="cd00038">
    <property type="entry name" value="CAP_ED"/>
    <property type="match status" value="1"/>
</dbReference>
<evidence type="ECO:0000259" key="5">
    <source>
        <dbReference type="PROSITE" id="PS51063"/>
    </source>
</evidence>
<dbReference type="PROSITE" id="PS50042">
    <property type="entry name" value="CNMP_BINDING_3"/>
    <property type="match status" value="1"/>
</dbReference>
<evidence type="ECO:0000256" key="3">
    <source>
        <dbReference type="ARBA" id="ARBA00023163"/>
    </source>
</evidence>
<dbReference type="Proteomes" id="UP000198597">
    <property type="component" value="Unassembled WGS sequence"/>
</dbReference>
<proteinExistence type="predicted"/>
<keyword evidence="1" id="KW-0805">Transcription regulation</keyword>
<dbReference type="InterPro" id="IPR018490">
    <property type="entry name" value="cNMP-bd_dom_sf"/>
</dbReference>
<dbReference type="InterPro" id="IPR050397">
    <property type="entry name" value="Env_Response_Regulators"/>
</dbReference>
<dbReference type="CDD" id="cd00092">
    <property type="entry name" value="HTH_CRP"/>
    <property type="match status" value="1"/>
</dbReference>
<reference evidence="6 7" key="1">
    <citation type="submission" date="2016-10" db="EMBL/GenBank/DDBJ databases">
        <authorList>
            <person name="de Groot N.N."/>
        </authorList>
    </citation>
    <scope>NUCLEOTIDE SEQUENCE [LARGE SCALE GENOMIC DNA]</scope>
    <source>
        <strain evidence="6 7">DSM 12272</strain>
    </source>
</reference>
<dbReference type="GO" id="GO:0003700">
    <property type="term" value="F:DNA-binding transcription factor activity"/>
    <property type="evidence" value="ECO:0007669"/>
    <property type="project" value="TreeGrafter"/>
</dbReference>
<dbReference type="SUPFAM" id="SSF46785">
    <property type="entry name" value="Winged helix' DNA-binding domain"/>
    <property type="match status" value="1"/>
</dbReference>
<dbReference type="InterPro" id="IPR036388">
    <property type="entry name" value="WH-like_DNA-bd_sf"/>
</dbReference>
<dbReference type="PANTHER" id="PTHR24567">
    <property type="entry name" value="CRP FAMILY TRANSCRIPTIONAL REGULATORY PROTEIN"/>
    <property type="match status" value="1"/>
</dbReference>